<keyword evidence="4" id="KW-0472">Membrane</keyword>
<evidence type="ECO:0000256" key="4">
    <source>
        <dbReference type="SAM" id="Phobius"/>
    </source>
</evidence>
<evidence type="ECO:0000256" key="3">
    <source>
        <dbReference type="SAM" id="MobiDB-lite"/>
    </source>
</evidence>
<feature type="compositionally biased region" description="Basic and acidic residues" evidence="3">
    <location>
        <begin position="13"/>
        <end position="23"/>
    </location>
</feature>
<dbReference type="GO" id="GO:0005886">
    <property type="term" value="C:plasma membrane"/>
    <property type="evidence" value="ECO:0007669"/>
    <property type="project" value="TreeGrafter"/>
</dbReference>
<keyword evidence="7" id="KW-1185">Reference proteome</keyword>
<gene>
    <name evidence="6" type="ORF">NDU88_000414</name>
</gene>
<protein>
    <recommendedName>
        <fullName evidence="5">C-type lectin domain-containing protein</fullName>
    </recommendedName>
</protein>
<accession>A0AAV7P1A3</accession>
<dbReference type="InterPro" id="IPR016186">
    <property type="entry name" value="C-type_lectin-like/link_sf"/>
</dbReference>
<dbReference type="InterPro" id="IPR001304">
    <property type="entry name" value="C-type_lectin-like"/>
</dbReference>
<feature type="domain" description="C-type lectin" evidence="5">
    <location>
        <begin position="163"/>
        <end position="272"/>
    </location>
</feature>
<dbReference type="EMBL" id="JANPWB010000011">
    <property type="protein sequence ID" value="KAJ1121906.1"/>
    <property type="molecule type" value="Genomic_DNA"/>
</dbReference>
<comment type="caution">
    <text evidence="6">The sequence shown here is derived from an EMBL/GenBank/DDBJ whole genome shotgun (WGS) entry which is preliminary data.</text>
</comment>
<evidence type="ECO:0000259" key="5">
    <source>
        <dbReference type="PROSITE" id="PS50041"/>
    </source>
</evidence>
<dbReference type="InterPro" id="IPR051379">
    <property type="entry name" value="C-type_Lectin_Receptor_IMM"/>
</dbReference>
<dbReference type="InterPro" id="IPR016187">
    <property type="entry name" value="CTDL_fold"/>
</dbReference>
<dbReference type="PANTHER" id="PTHR46746:SF3">
    <property type="entry name" value="C-TYPE LECTIN DOMAIN-CONTAINING PROTEIN-RELATED"/>
    <property type="match status" value="1"/>
</dbReference>
<dbReference type="SUPFAM" id="SSF56436">
    <property type="entry name" value="C-type lectin-like"/>
    <property type="match status" value="1"/>
</dbReference>
<comment type="subcellular location">
    <subcellularLocation>
        <location evidence="1">Membrane</location>
        <topology evidence="1">Single-pass membrane protein</topology>
    </subcellularLocation>
</comment>
<dbReference type="PANTHER" id="PTHR46746">
    <property type="entry name" value="KILLER CELL LECTIN-LIKE RECEPTOR SUBFAMILY F MEMBER 2"/>
    <property type="match status" value="1"/>
</dbReference>
<keyword evidence="2" id="KW-0430">Lectin</keyword>
<keyword evidence="4" id="KW-0812">Transmembrane</keyword>
<feature type="transmembrane region" description="Helical" evidence="4">
    <location>
        <begin position="70"/>
        <end position="93"/>
    </location>
</feature>
<organism evidence="6 7">
    <name type="scientific">Pleurodeles waltl</name>
    <name type="common">Iberian ribbed newt</name>
    <dbReference type="NCBI Taxonomy" id="8319"/>
    <lineage>
        <taxon>Eukaryota</taxon>
        <taxon>Metazoa</taxon>
        <taxon>Chordata</taxon>
        <taxon>Craniata</taxon>
        <taxon>Vertebrata</taxon>
        <taxon>Euteleostomi</taxon>
        <taxon>Amphibia</taxon>
        <taxon>Batrachia</taxon>
        <taxon>Caudata</taxon>
        <taxon>Salamandroidea</taxon>
        <taxon>Salamandridae</taxon>
        <taxon>Pleurodelinae</taxon>
        <taxon>Pleurodeles</taxon>
    </lineage>
</organism>
<dbReference type="PROSITE" id="PS50041">
    <property type="entry name" value="C_TYPE_LECTIN_2"/>
    <property type="match status" value="1"/>
</dbReference>
<dbReference type="Pfam" id="PF00059">
    <property type="entry name" value="Lectin_C"/>
    <property type="match status" value="1"/>
</dbReference>
<keyword evidence="4" id="KW-1133">Transmembrane helix</keyword>
<evidence type="ECO:0000256" key="1">
    <source>
        <dbReference type="ARBA" id="ARBA00004167"/>
    </source>
</evidence>
<name>A0AAV7P1A3_PLEWA</name>
<dbReference type="GO" id="GO:0030246">
    <property type="term" value="F:carbohydrate binding"/>
    <property type="evidence" value="ECO:0007669"/>
    <property type="project" value="UniProtKB-KW"/>
</dbReference>
<evidence type="ECO:0000313" key="7">
    <source>
        <dbReference type="Proteomes" id="UP001066276"/>
    </source>
</evidence>
<dbReference type="SMART" id="SM00034">
    <property type="entry name" value="CLECT"/>
    <property type="match status" value="1"/>
</dbReference>
<dbReference type="AlphaFoldDB" id="A0AAV7P1A3"/>
<proteinExistence type="predicted"/>
<dbReference type="InterPro" id="IPR033992">
    <property type="entry name" value="NKR-like_CTLD"/>
</dbReference>
<sequence length="280" mass="32023">MADELDAYSELDPNPKDEEKGKEEEEEEEEGAYTELDMGTREEEEEETYTVLHLEAPHRDLSRCPACSRLSLALGIMVLFLLLTVVVQSVLIFQLSKASRMALPPDLPTTPSTINNDSTLAVMEDLYRNMSQTVQTIRKHLCVQSGDGADPTCQICPNSWRQTQEWCYYISNDKKSWNSSVEYCSSRGSRLMTLDGKNEMDEILQKGQASDYYWIGLVYSEADEQLVWLHGAPLEQNSFTVKKRKNESNCASLANNEIYPKACNSQKKWICEKRVFRFNL</sequence>
<evidence type="ECO:0000313" key="6">
    <source>
        <dbReference type="EMBL" id="KAJ1121906.1"/>
    </source>
</evidence>
<feature type="region of interest" description="Disordered" evidence="3">
    <location>
        <begin position="1"/>
        <end position="46"/>
    </location>
</feature>
<evidence type="ECO:0000256" key="2">
    <source>
        <dbReference type="ARBA" id="ARBA00022734"/>
    </source>
</evidence>
<dbReference type="Proteomes" id="UP001066276">
    <property type="component" value="Chromosome 7"/>
</dbReference>
<dbReference type="CDD" id="cd03593">
    <property type="entry name" value="CLECT_NK_receptors_like"/>
    <property type="match status" value="1"/>
</dbReference>
<dbReference type="Gene3D" id="3.10.100.10">
    <property type="entry name" value="Mannose-Binding Protein A, subunit A"/>
    <property type="match status" value="1"/>
</dbReference>
<reference evidence="6" key="1">
    <citation type="journal article" date="2022" name="bioRxiv">
        <title>Sequencing and chromosome-scale assembly of the giantPleurodeles waltlgenome.</title>
        <authorList>
            <person name="Brown T."/>
            <person name="Elewa A."/>
            <person name="Iarovenko S."/>
            <person name="Subramanian E."/>
            <person name="Araus A.J."/>
            <person name="Petzold A."/>
            <person name="Susuki M."/>
            <person name="Suzuki K.-i.T."/>
            <person name="Hayashi T."/>
            <person name="Toyoda A."/>
            <person name="Oliveira C."/>
            <person name="Osipova E."/>
            <person name="Leigh N.D."/>
            <person name="Simon A."/>
            <person name="Yun M.H."/>
        </authorList>
    </citation>
    <scope>NUCLEOTIDE SEQUENCE</scope>
    <source>
        <strain evidence="6">20211129_DDA</strain>
        <tissue evidence="6">Liver</tissue>
    </source>
</reference>